<evidence type="ECO:0000256" key="6">
    <source>
        <dbReference type="PROSITE-ProRule" id="PRU00335"/>
    </source>
</evidence>
<dbReference type="Proteomes" id="UP000231644">
    <property type="component" value="Unassembled WGS sequence"/>
</dbReference>
<dbReference type="Gene3D" id="1.10.357.10">
    <property type="entry name" value="Tetracycline Repressor, domain 2"/>
    <property type="match status" value="1"/>
</dbReference>
<evidence type="ECO:0000313" key="8">
    <source>
        <dbReference type="EMBL" id="SFC73824.1"/>
    </source>
</evidence>
<keyword evidence="4 6" id="KW-0238">DNA-binding</keyword>
<evidence type="ECO:0000256" key="1">
    <source>
        <dbReference type="ARBA" id="ARBA00002856"/>
    </source>
</evidence>
<keyword evidence="2" id="KW-0678">Repressor</keyword>
<protein>
    <submittedName>
        <fullName evidence="8">Transcriptional regulator, TetR family</fullName>
    </submittedName>
</protein>
<dbReference type="InterPro" id="IPR003012">
    <property type="entry name" value="Tet_transcr_reg_TetR"/>
</dbReference>
<dbReference type="OrthoDB" id="329481at2"/>
<name>A0A1I1LL26_9RHOB</name>
<evidence type="ECO:0000256" key="5">
    <source>
        <dbReference type="ARBA" id="ARBA00023163"/>
    </source>
</evidence>
<dbReference type="PRINTS" id="PR00400">
    <property type="entry name" value="TETREPRESSOR"/>
</dbReference>
<dbReference type="Gene3D" id="1.10.10.60">
    <property type="entry name" value="Homeodomain-like"/>
    <property type="match status" value="1"/>
</dbReference>
<accession>A0A1I1LL26</accession>
<dbReference type="Pfam" id="PF00440">
    <property type="entry name" value="TetR_N"/>
    <property type="match status" value="1"/>
</dbReference>
<evidence type="ECO:0000256" key="3">
    <source>
        <dbReference type="ARBA" id="ARBA00023015"/>
    </source>
</evidence>
<reference evidence="8 9" key="1">
    <citation type="submission" date="2016-10" db="EMBL/GenBank/DDBJ databases">
        <authorList>
            <person name="de Groot N.N."/>
        </authorList>
    </citation>
    <scope>NUCLEOTIDE SEQUENCE [LARGE SCALE GENOMIC DNA]</scope>
    <source>
        <strain evidence="8 9">DSM 29619</strain>
    </source>
</reference>
<keyword evidence="3" id="KW-0805">Transcription regulation</keyword>
<comment type="function">
    <text evidence="1">TetR is the repressor of the tetracycline resistance element; its N-terminal region forms a helix-turn-helix structure and binds DNA. Binding of tetracycline to TetR reduces the repressor affinity for the tetracycline resistance gene (tetA) promoter operator sites.</text>
</comment>
<dbReference type="Pfam" id="PF02909">
    <property type="entry name" value="TetR_C_1"/>
    <property type="match status" value="1"/>
</dbReference>
<dbReference type="SUPFAM" id="SSF48498">
    <property type="entry name" value="Tetracyclin repressor-like, C-terminal domain"/>
    <property type="match status" value="1"/>
</dbReference>
<gene>
    <name evidence="8" type="ORF">SAMN05421762_2012</name>
</gene>
<dbReference type="InterPro" id="IPR009057">
    <property type="entry name" value="Homeodomain-like_sf"/>
</dbReference>
<organism evidence="8 9">
    <name type="scientific">Pseudooceanicola nitratireducens</name>
    <dbReference type="NCBI Taxonomy" id="517719"/>
    <lineage>
        <taxon>Bacteria</taxon>
        <taxon>Pseudomonadati</taxon>
        <taxon>Pseudomonadota</taxon>
        <taxon>Alphaproteobacteria</taxon>
        <taxon>Rhodobacterales</taxon>
        <taxon>Paracoccaceae</taxon>
        <taxon>Pseudooceanicola</taxon>
    </lineage>
</organism>
<feature type="DNA-binding region" description="H-T-H motif" evidence="6">
    <location>
        <begin position="40"/>
        <end position="59"/>
    </location>
</feature>
<dbReference type="GO" id="GO:0003677">
    <property type="term" value="F:DNA binding"/>
    <property type="evidence" value="ECO:0007669"/>
    <property type="project" value="UniProtKB-UniRule"/>
</dbReference>
<dbReference type="InterPro" id="IPR004111">
    <property type="entry name" value="Repressor_TetR_C"/>
</dbReference>
<dbReference type="GO" id="GO:0045892">
    <property type="term" value="P:negative regulation of DNA-templated transcription"/>
    <property type="evidence" value="ECO:0007669"/>
    <property type="project" value="InterPro"/>
</dbReference>
<evidence type="ECO:0000259" key="7">
    <source>
        <dbReference type="PROSITE" id="PS50977"/>
    </source>
</evidence>
<keyword evidence="9" id="KW-1185">Reference proteome</keyword>
<evidence type="ECO:0000256" key="4">
    <source>
        <dbReference type="ARBA" id="ARBA00023125"/>
    </source>
</evidence>
<dbReference type="PROSITE" id="PS50977">
    <property type="entry name" value="HTH_TETR_2"/>
    <property type="match status" value="1"/>
</dbReference>
<feature type="domain" description="HTH tetR-type" evidence="7">
    <location>
        <begin position="17"/>
        <end position="77"/>
    </location>
</feature>
<keyword evidence="5" id="KW-0804">Transcription</keyword>
<proteinExistence type="predicted"/>
<evidence type="ECO:0000256" key="2">
    <source>
        <dbReference type="ARBA" id="ARBA00022491"/>
    </source>
</evidence>
<dbReference type="STRING" id="517719.SAMN05421762_2012"/>
<dbReference type="InterPro" id="IPR036271">
    <property type="entry name" value="Tet_transcr_reg_TetR-rel_C_sf"/>
</dbReference>
<evidence type="ECO:0000313" key="9">
    <source>
        <dbReference type="Proteomes" id="UP000231644"/>
    </source>
</evidence>
<dbReference type="AlphaFoldDB" id="A0A1I1LL26"/>
<dbReference type="InterPro" id="IPR001647">
    <property type="entry name" value="HTH_TetR"/>
</dbReference>
<dbReference type="EMBL" id="FOLX01000001">
    <property type="protein sequence ID" value="SFC73824.1"/>
    <property type="molecule type" value="Genomic_DNA"/>
</dbReference>
<sequence>MPDPSQTQTSQTQTRLPLSRDRILVAALAYADTHGLQALSMRKVAGDLGVEAMSLYNHISNKADIIAGITDLVAGEITLPTPDFDWKGEMRARSQSAHRVLVKHPWAAAQFQAGHPPGPMMMTYLDATLGCLMAVGFTPAQADHARNTIDNHIYGYTLQKLTRPTRAREIARAAKKELKSIPAASYPHLHRRTEELANATSAEVDDFDFGLTLILDGLDALR</sequence>
<dbReference type="SUPFAM" id="SSF46689">
    <property type="entry name" value="Homeodomain-like"/>
    <property type="match status" value="1"/>
</dbReference>
<dbReference type="GO" id="GO:0046677">
    <property type="term" value="P:response to antibiotic"/>
    <property type="evidence" value="ECO:0007669"/>
    <property type="project" value="InterPro"/>
</dbReference>
<dbReference type="RefSeq" id="WP_093453982.1">
    <property type="nucleotide sequence ID" value="NZ_FNZG01000004.1"/>
</dbReference>